<dbReference type="PRINTS" id="PR00413">
    <property type="entry name" value="HADHALOGNASE"/>
</dbReference>
<dbReference type="STRING" id="1423804.FD14_GL003051"/>
<dbReference type="InterPro" id="IPR036412">
    <property type="entry name" value="HAD-like_sf"/>
</dbReference>
<accession>A0A0R2FEX3</accession>
<gene>
    <name evidence="5" type="ORF">FD14_GL003051</name>
</gene>
<keyword evidence="6" id="KW-1185">Reference proteome</keyword>
<protein>
    <submittedName>
        <fullName evidence="5">HAD superfamily hydrolase</fullName>
    </submittedName>
</protein>
<keyword evidence="4" id="KW-0460">Magnesium</keyword>
<dbReference type="AlphaFoldDB" id="A0A0R2FEX3"/>
<dbReference type="InterPro" id="IPR006439">
    <property type="entry name" value="HAD-SF_hydro_IA"/>
</dbReference>
<dbReference type="PANTHER" id="PTHR46470">
    <property type="entry name" value="N-ACYLNEURAMINATE-9-PHOSPHATASE"/>
    <property type="match status" value="1"/>
</dbReference>
<evidence type="ECO:0000256" key="2">
    <source>
        <dbReference type="ARBA" id="ARBA00022723"/>
    </source>
</evidence>
<comment type="caution">
    <text evidence="5">The sequence shown here is derived from an EMBL/GenBank/DDBJ whole genome shotgun (WGS) entry which is preliminary data.</text>
</comment>
<dbReference type="InterPro" id="IPR051400">
    <property type="entry name" value="HAD-like_hydrolase"/>
</dbReference>
<dbReference type="GO" id="GO:0046872">
    <property type="term" value="F:metal ion binding"/>
    <property type="evidence" value="ECO:0007669"/>
    <property type="project" value="UniProtKB-KW"/>
</dbReference>
<dbReference type="InterPro" id="IPR041492">
    <property type="entry name" value="HAD_2"/>
</dbReference>
<dbReference type="GO" id="GO:0016791">
    <property type="term" value="F:phosphatase activity"/>
    <property type="evidence" value="ECO:0007669"/>
    <property type="project" value="TreeGrafter"/>
</dbReference>
<organism evidence="5 6">
    <name type="scientific">Secundilactobacillus similis DSM 23365 = JCM 2765</name>
    <dbReference type="NCBI Taxonomy" id="1423804"/>
    <lineage>
        <taxon>Bacteria</taxon>
        <taxon>Bacillati</taxon>
        <taxon>Bacillota</taxon>
        <taxon>Bacilli</taxon>
        <taxon>Lactobacillales</taxon>
        <taxon>Lactobacillaceae</taxon>
        <taxon>Secundilactobacillus</taxon>
    </lineage>
</organism>
<keyword evidence="3 5" id="KW-0378">Hydrolase</keyword>
<dbReference type="Pfam" id="PF13419">
    <property type="entry name" value="HAD_2"/>
    <property type="match status" value="1"/>
</dbReference>
<dbReference type="GO" id="GO:0044281">
    <property type="term" value="P:small molecule metabolic process"/>
    <property type="evidence" value="ECO:0007669"/>
    <property type="project" value="UniProtKB-ARBA"/>
</dbReference>
<dbReference type="SFLD" id="SFLDG01129">
    <property type="entry name" value="C1.5:_HAD__Beta-PGM__Phosphata"/>
    <property type="match status" value="1"/>
</dbReference>
<name>A0A0R2FEX3_9LACO</name>
<dbReference type="PATRIC" id="fig|1423804.4.peg.3284"/>
<dbReference type="InterPro" id="IPR023214">
    <property type="entry name" value="HAD_sf"/>
</dbReference>
<dbReference type="PANTHER" id="PTHR46470:SF2">
    <property type="entry name" value="GLYCERALDEHYDE 3-PHOSPHATE PHOSPHATASE"/>
    <property type="match status" value="1"/>
</dbReference>
<evidence type="ECO:0000256" key="1">
    <source>
        <dbReference type="ARBA" id="ARBA00001946"/>
    </source>
</evidence>
<reference evidence="5 6" key="1">
    <citation type="journal article" date="2015" name="Genome Announc.">
        <title>Expanding the biotechnology potential of lactobacilli through comparative genomics of 213 strains and associated genera.</title>
        <authorList>
            <person name="Sun Z."/>
            <person name="Harris H.M."/>
            <person name="McCann A."/>
            <person name="Guo C."/>
            <person name="Argimon S."/>
            <person name="Zhang W."/>
            <person name="Yang X."/>
            <person name="Jeffery I.B."/>
            <person name="Cooney J.C."/>
            <person name="Kagawa T.F."/>
            <person name="Liu W."/>
            <person name="Song Y."/>
            <person name="Salvetti E."/>
            <person name="Wrobel A."/>
            <person name="Rasinkangas P."/>
            <person name="Parkhill J."/>
            <person name="Rea M.C."/>
            <person name="O'Sullivan O."/>
            <person name="Ritari J."/>
            <person name="Douillard F.P."/>
            <person name="Paul Ross R."/>
            <person name="Yang R."/>
            <person name="Briner A.E."/>
            <person name="Felis G.E."/>
            <person name="de Vos W.M."/>
            <person name="Barrangou R."/>
            <person name="Klaenhammer T.R."/>
            <person name="Caufield P.W."/>
            <person name="Cui Y."/>
            <person name="Zhang H."/>
            <person name="O'Toole P.W."/>
        </authorList>
    </citation>
    <scope>NUCLEOTIDE SEQUENCE [LARGE SCALE GENOMIC DNA]</scope>
    <source>
        <strain evidence="5 6">DSM 23365</strain>
    </source>
</reference>
<dbReference type="Gene3D" id="1.20.120.710">
    <property type="entry name" value="Haloacid dehalogenase hydrolase-like domain"/>
    <property type="match status" value="1"/>
</dbReference>
<evidence type="ECO:0000256" key="4">
    <source>
        <dbReference type="ARBA" id="ARBA00022842"/>
    </source>
</evidence>
<keyword evidence="2" id="KW-0479">Metal-binding</keyword>
<evidence type="ECO:0000313" key="6">
    <source>
        <dbReference type="Proteomes" id="UP000051442"/>
    </source>
</evidence>
<dbReference type="EMBL" id="AYZM01000045">
    <property type="protein sequence ID" value="KRN26150.1"/>
    <property type="molecule type" value="Genomic_DNA"/>
</dbReference>
<comment type="cofactor">
    <cofactor evidence="1">
        <name>Mg(2+)</name>
        <dbReference type="ChEBI" id="CHEBI:18420"/>
    </cofactor>
</comment>
<sequence>MIKAIVFDLDDTLYDQQQPFQQALDSVWNAPTVPSHVVADLFNTFKRLTDQVTHIETSNISHAAEALNQVLKQHALPALTPSVWTAFWERYQQEMTHIDLFSEIRHHLSLLKDHYELGIITNGPAERQSEKALQLDLHHWFKRANMVISDEVGLKKPDARIFTYFNRMLNLQANEVVYIGDNFLTDMVGAKQAGWHAFWFNHRQLELPNQDYIPDQTVETPEELAELLQAMSVTTY</sequence>
<dbReference type="SUPFAM" id="SSF56784">
    <property type="entry name" value="HAD-like"/>
    <property type="match status" value="1"/>
</dbReference>
<dbReference type="Proteomes" id="UP000051442">
    <property type="component" value="Unassembled WGS sequence"/>
</dbReference>
<dbReference type="SFLD" id="SFLDS00003">
    <property type="entry name" value="Haloacid_Dehalogenase"/>
    <property type="match status" value="1"/>
</dbReference>
<dbReference type="Gene3D" id="3.40.50.1000">
    <property type="entry name" value="HAD superfamily/HAD-like"/>
    <property type="match status" value="1"/>
</dbReference>
<proteinExistence type="predicted"/>
<dbReference type="RefSeq" id="WP_057151716.1">
    <property type="nucleotide sequence ID" value="NZ_AYZM01000045.1"/>
</dbReference>
<dbReference type="NCBIfam" id="TIGR01549">
    <property type="entry name" value="HAD-SF-IA-v1"/>
    <property type="match status" value="1"/>
</dbReference>
<evidence type="ECO:0000256" key="3">
    <source>
        <dbReference type="ARBA" id="ARBA00022801"/>
    </source>
</evidence>
<evidence type="ECO:0000313" key="5">
    <source>
        <dbReference type="EMBL" id="KRN26150.1"/>
    </source>
</evidence>